<reference evidence="2 3" key="1">
    <citation type="submission" date="2024-03" db="EMBL/GenBank/DDBJ databases">
        <title>Community enrichment and isolation of bacterial strains for fucoidan degradation.</title>
        <authorList>
            <person name="Sichert A."/>
        </authorList>
    </citation>
    <scope>NUCLEOTIDE SEQUENCE [LARGE SCALE GENOMIC DNA]</scope>
    <source>
        <strain evidence="2 3">AS12</strain>
    </source>
</reference>
<dbReference type="SUPFAM" id="SSF88713">
    <property type="entry name" value="Glycoside hydrolase/deacetylase"/>
    <property type="match status" value="1"/>
</dbReference>
<evidence type="ECO:0000259" key="1">
    <source>
        <dbReference type="PROSITE" id="PS51677"/>
    </source>
</evidence>
<dbReference type="InterPro" id="IPR011330">
    <property type="entry name" value="Glyco_hydro/deAcase_b/a-brl"/>
</dbReference>
<evidence type="ECO:0000313" key="2">
    <source>
        <dbReference type="EMBL" id="MEM5496515.1"/>
    </source>
</evidence>
<dbReference type="PANTHER" id="PTHR43123">
    <property type="entry name" value="POLYSACCHARIDE DEACETYLASE-RELATED"/>
    <property type="match status" value="1"/>
</dbReference>
<name>A0ABU9SRJ2_9ALTE</name>
<dbReference type="InterPro" id="IPR002509">
    <property type="entry name" value="NODB_dom"/>
</dbReference>
<protein>
    <submittedName>
        <fullName evidence="2">Polysaccharide deacetylase family protein</fullName>
    </submittedName>
</protein>
<organism evidence="2 3">
    <name type="scientific">Paraglaciecola mesophila</name>
    <dbReference type="NCBI Taxonomy" id="197222"/>
    <lineage>
        <taxon>Bacteria</taxon>
        <taxon>Pseudomonadati</taxon>
        <taxon>Pseudomonadota</taxon>
        <taxon>Gammaproteobacteria</taxon>
        <taxon>Alteromonadales</taxon>
        <taxon>Alteromonadaceae</taxon>
        <taxon>Paraglaciecola</taxon>
    </lineage>
</organism>
<evidence type="ECO:0000313" key="3">
    <source>
        <dbReference type="Proteomes" id="UP001461163"/>
    </source>
</evidence>
<dbReference type="RefSeq" id="WP_342880941.1">
    <property type="nucleotide sequence ID" value="NZ_JBBMQS010000002.1"/>
</dbReference>
<sequence length="298" mass="34154">MSDFKWPKDKRLAMSIVVNVEEGSEYSVKEGDKGMEPVDELQVHLKKPMRNYGNESNYQYGINEGAPRIIKLLDKYQMPATWTAAALSLERAPQIAAAIRRRSDETCSHGYRWVFQFRMDENEERQFIKDAVTSIEKTTGKRPLGWLSRYLLTENTRRLLQEEGFLYHMDDYSADAPFWDAVQGTNEPMVIVPYALDSNDMKMWVAPSLTPDAWLKYAIDTFDVLYEEGAEQPRMMSLGLHLRIIGRPGRIGALEAFLKYVSEKPGVWFTTRQQIAETFQEQVPAASYVAKDKVGATS</sequence>
<proteinExistence type="predicted"/>
<gene>
    <name evidence="2" type="ORF">WNY77_03795</name>
</gene>
<dbReference type="Proteomes" id="UP001461163">
    <property type="component" value="Unassembled WGS sequence"/>
</dbReference>
<keyword evidence="3" id="KW-1185">Reference proteome</keyword>
<feature type="domain" description="NodB homology" evidence="1">
    <location>
        <begin position="52"/>
        <end position="270"/>
    </location>
</feature>
<dbReference type="PANTHER" id="PTHR43123:SF1">
    <property type="entry name" value="POLYSACCHARIDE DEACETYLASE-RELATED"/>
    <property type="match status" value="1"/>
</dbReference>
<dbReference type="PROSITE" id="PS51677">
    <property type="entry name" value="NODB"/>
    <property type="match status" value="1"/>
</dbReference>
<dbReference type="EMBL" id="JBBMQS010000002">
    <property type="protein sequence ID" value="MEM5496515.1"/>
    <property type="molecule type" value="Genomic_DNA"/>
</dbReference>
<accession>A0ABU9SRJ2</accession>
<dbReference type="Gene3D" id="3.20.20.370">
    <property type="entry name" value="Glycoside hydrolase/deacetylase"/>
    <property type="match status" value="1"/>
</dbReference>
<comment type="caution">
    <text evidence="2">The sequence shown here is derived from an EMBL/GenBank/DDBJ whole genome shotgun (WGS) entry which is preliminary data.</text>
</comment>
<dbReference type="Pfam" id="PF01522">
    <property type="entry name" value="Polysacc_deac_1"/>
    <property type="match status" value="1"/>
</dbReference>